<name>A0ABW3DY71_9ACTN</name>
<evidence type="ECO:0000256" key="2">
    <source>
        <dbReference type="ARBA" id="ARBA00022692"/>
    </source>
</evidence>
<evidence type="ECO:0000256" key="1">
    <source>
        <dbReference type="ARBA" id="ARBA00004141"/>
    </source>
</evidence>
<dbReference type="Proteomes" id="UP001597024">
    <property type="component" value="Unassembled WGS sequence"/>
</dbReference>
<sequence length="109" mass="11173">MADLRTLAARAGKTRKTGRSRPHLVSGPATGVLLAVLASALVVALALGVSVGSVTLPFGQVWSVVWAHLSGHGDQADPALGQVVWEIRTPRALLSALAGDLSIFADLGL</sequence>
<keyword evidence="2 5" id="KW-0812">Transmembrane</keyword>
<evidence type="ECO:0000256" key="3">
    <source>
        <dbReference type="ARBA" id="ARBA00022989"/>
    </source>
</evidence>
<reference evidence="7" key="1">
    <citation type="journal article" date="2019" name="Int. J. Syst. Evol. Microbiol.">
        <title>The Global Catalogue of Microorganisms (GCM) 10K type strain sequencing project: providing services to taxonomists for standard genome sequencing and annotation.</title>
        <authorList>
            <consortium name="The Broad Institute Genomics Platform"/>
            <consortium name="The Broad Institute Genome Sequencing Center for Infectious Disease"/>
            <person name="Wu L."/>
            <person name="Ma J."/>
        </authorList>
    </citation>
    <scope>NUCLEOTIDE SEQUENCE [LARGE SCALE GENOMIC DNA]</scope>
    <source>
        <strain evidence="7">CCUG 62974</strain>
    </source>
</reference>
<dbReference type="SUPFAM" id="SSF81345">
    <property type="entry name" value="ABC transporter involved in vitamin B12 uptake, BtuC"/>
    <property type="match status" value="1"/>
</dbReference>
<dbReference type="InterPro" id="IPR037294">
    <property type="entry name" value="ABC_BtuC-like"/>
</dbReference>
<keyword evidence="4 5" id="KW-0472">Membrane</keyword>
<feature type="transmembrane region" description="Helical" evidence="5">
    <location>
        <begin position="24"/>
        <end position="49"/>
    </location>
</feature>
<evidence type="ECO:0000256" key="4">
    <source>
        <dbReference type="ARBA" id="ARBA00023136"/>
    </source>
</evidence>
<comment type="caution">
    <text evidence="6">The sequence shown here is derived from an EMBL/GenBank/DDBJ whole genome shotgun (WGS) entry which is preliminary data.</text>
</comment>
<keyword evidence="3 5" id="KW-1133">Transmembrane helix</keyword>
<comment type="subcellular location">
    <subcellularLocation>
        <location evidence="1">Membrane</location>
        <topology evidence="1">Multi-pass membrane protein</topology>
    </subcellularLocation>
</comment>
<evidence type="ECO:0000256" key="5">
    <source>
        <dbReference type="SAM" id="Phobius"/>
    </source>
</evidence>
<proteinExistence type="predicted"/>
<evidence type="ECO:0000313" key="7">
    <source>
        <dbReference type="Proteomes" id="UP001597024"/>
    </source>
</evidence>
<accession>A0ABW3DY71</accession>
<dbReference type="Gene3D" id="1.10.3470.10">
    <property type="entry name" value="ABC transporter involved in vitamin B12 uptake, BtuC"/>
    <property type="match status" value="1"/>
</dbReference>
<evidence type="ECO:0008006" key="8">
    <source>
        <dbReference type="Google" id="ProtNLM"/>
    </source>
</evidence>
<feature type="non-terminal residue" evidence="6">
    <location>
        <position position="109"/>
    </location>
</feature>
<keyword evidence="7" id="KW-1185">Reference proteome</keyword>
<protein>
    <recommendedName>
        <fullName evidence="8">ABC transporter permease</fullName>
    </recommendedName>
</protein>
<organism evidence="6 7">
    <name type="scientific">Streptosporangium algeriense</name>
    <dbReference type="NCBI Taxonomy" id="1682748"/>
    <lineage>
        <taxon>Bacteria</taxon>
        <taxon>Bacillati</taxon>
        <taxon>Actinomycetota</taxon>
        <taxon>Actinomycetes</taxon>
        <taxon>Streptosporangiales</taxon>
        <taxon>Streptosporangiaceae</taxon>
        <taxon>Streptosporangium</taxon>
    </lineage>
</organism>
<gene>
    <name evidence="6" type="ORF">ACFQ08_24765</name>
</gene>
<dbReference type="EMBL" id="JBHTHX010001050">
    <property type="protein sequence ID" value="MFD0887766.1"/>
    <property type="molecule type" value="Genomic_DNA"/>
</dbReference>
<evidence type="ECO:0000313" key="6">
    <source>
        <dbReference type="EMBL" id="MFD0887766.1"/>
    </source>
</evidence>